<dbReference type="PANTHER" id="PTHR30118">
    <property type="entry name" value="HTH-TYPE TRANSCRIPTIONAL REGULATOR LEUO-RELATED"/>
    <property type="match status" value="1"/>
</dbReference>
<dbReference type="SUPFAM" id="SSF46785">
    <property type="entry name" value="Winged helix' DNA-binding domain"/>
    <property type="match status" value="1"/>
</dbReference>
<reference evidence="8" key="1">
    <citation type="journal article" date="2019" name="Int. J. Syst. Evol. Microbiol.">
        <title>The Global Catalogue of Microorganisms (GCM) 10K type strain sequencing project: providing services to taxonomists for standard genome sequencing and annotation.</title>
        <authorList>
            <consortium name="The Broad Institute Genomics Platform"/>
            <consortium name="The Broad Institute Genome Sequencing Center for Infectious Disease"/>
            <person name="Wu L."/>
            <person name="Ma J."/>
        </authorList>
    </citation>
    <scope>NUCLEOTIDE SEQUENCE [LARGE SCALE GENOMIC DNA]</scope>
    <source>
        <strain evidence="8">CGMCC 1.6774</strain>
    </source>
</reference>
<dbReference type="InterPro" id="IPR005119">
    <property type="entry name" value="LysR_subst-bd"/>
</dbReference>
<dbReference type="InterPro" id="IPR050389">
    <property type="entry name" value="LysR-type_TF"/>
</dbReference>
<dbReference type="CDD" id="cd08417">
    <property type="entry name" value="PBP2_Nitroaromatics_like"/>
    <property type="match status" value="1"/>
</dbReference>
<keyword evidence="3" id="KW-0805">Transcription regulation</keyword>
<keyword evidence="8" id="KW-1185">Reference proteome</keyword>
<dbReference type="RefSeq" id="WP_378478512.1">
    <property type="nucleotide sequence ID" value="NZ_JBHUIW010000016.1"/>
</dbReference>
<comment type="similarity">
    <text evidence="1">Belongs to the LysR transcriptional regulatory family.</text>
</comment>
<keyword evidence="2" id="KW-0536">Nodulation</keyword>
<feature type="domain" description="HTH lysR-type" evidence="6">
    <location>
        <begin position="6"/>
        <end position="63"/>
    </location>
</feature>
<dbReference type="InterPro" id="IPR037402">
    <property type="entry name" value="YidZ_PBP2"/>
</dbReference>
<name>A0ABW5AK72_9BRAD</name>
<evidence type="ECO:0000256" key="5">
    <source>
        <dbReference type="ARBA" id="ARBA00023163"/>
    </source>
</evidence>
<dbReference type="EMBL" id="JBHUIW010000016">
    <property type="protein sequence ID" value="MFD2183354.1"/>
    <property type="molecule type" value="Genomic_DNA"/>
</dbReference>
<dbReference type="InterPro" id="IPR036388">
    <property type="entry name" value="WH-like_DNA-bd_sf"/>
</dbReference>
<proteinExistence type="inferred from homology"/>
<protein>
    <submittedName>
        <fullName evidence="7">LysR family transcriptional regulator</fullName>
    </submittedName>
</protein>
<evidence type="ECO:0000313" key="7">
    <source>
        <dbReference type="EMBL" id="MFD2183354.1"/>
    </source>
</evidence>
<dbReference type="InterPro" id="IPR036390">
    <property type="entry name" value="WH_DNA-bd_sf"/>
</dbReference>
<evidence type="ECO:0000256" key="2">
    <source>
        <dbReference type="ARBA" id="ARBA00022458"/>
    </source>
</evidence>
<dbReference type="Pfam" id="PF03466">
    <property type="entry name" value="LysR_substrate"/>
    <property type="match status" value="1"/>
</dbReference>
<dbReference type="Proteomes" id="UP001597314">
    <property type="component" value="Unassembled WGS sequence"/>
</dbReference>
<gene>
    <name evidence="7" type="ORF">ACFSOX_14440</name>
</gene>
<evidence type="ECO:0000259" key="6">
    <source>
        <dbReference type="PROSITE" id="PS50931"/>
    </source>
</evidence>
<sequence length="320" mass="35560">MNLRSVDLNLLVAFDVLVTERNVTRAADKLGVTQSALSHALRRLRTLFGDPLLTRGPHGMEPTEVALELVQPVRDVLSDIHSVLTARAAFDPATTRRSFSLSMSDAMSVEVLPTIVRHVRSQAPGIDLVVSTSGPRATCIRIAEDEVDLAVGVFPEVPPEIRSQELYRDRLVCVADRRHPLLRRGRMDERSYLSCPHVTVAPNLESGIQIDTILAAMGLDRRVMATVSHYIAVPALVRDTDLIAHSRRRLVGLLPGSAGLVAFPIPVPIRVPELSFVQLWHRRHERDPGHRWLRNLVGDAIRSLDRKSGKGRRAELGMRD</sequence>
<organism evidence="7 8">
    <name type="scientific">Rhodoplanes azumiensis</name>
    <dbReference type="NCBI Taxonomy" id="1897628"/>
    <lineage>
        <taxon>Bacteria</taxon>
        <taxon>Pseudomonadati</taxon>
        <taxon>Pseudomonadota</taxon>
        <taxon>Alphaproteobacteria</taxon>
        <taxon>Hyphomicrobiales</taxon>
        <taxon>Nitrobacteraceae</taxon>
        <taxon>Rhodoplanes</taxon>
    </lineage>
</organism>
<keyword evidence="4" id="KW-0238">DNA-binding</keyword>
<dbReference type="Pfam" id="PF00126">
    <property type="entry name" value="HTH_1"/>
    <property type="match status" value="1"/>
</dbReference>
<dbReference type="InterPro" id="IPR000847">
    <property type="entry name" value="LysR_HTH_N"/>
</dbReference>
<keyword evidence="5" id="KW-0804">Transcription</keyword>
<dbReference type="Gene3D" id="1.10.10.10">
    <property type="entry name" value="Winged helix-like DNA-binding domain superfamily/Winged helix DNA-binding domain"/>
    <property type="match status" value="1"/>
</dbReference>
<evidence type="ECO:0000256" key="4">
    <source>
        <dbReference type="ARBA" id="ARBA00023125"/>
    </source>
</evidence>
<dbReference type="SUPFAM" id="SSF53850">
    <property type="entry name" value="Periplasmic binding protein-like II"/>
    <property type="match status" value="1"/>
</dbReference>
<evidence type="ECO:0000313" key="8">
    <source>
        <dbReference type="Proteomes" id="UP001597314"/>
    </source>
</evidence>
<comment type="caution">
    <text evidence="7">The sequence shown here is derived from an EMBL/GenBank/DDBJ whole genome shotgun (WGS) entry which is preliminary data.</text>
</comment>
<dbReference type="PRINTS" id="PR00039">
    <property type="entry name" value="HTHLYSR"/>
</dbReference>
<evidence type="ECO:0000256" key="1">
    <source>
        <dbReference type="ARBA" id="ARBA00009437"/>
    </source>
</evidence>
<accession>A0ABW5AK72</accession>
<evidence type="ECO:0000256" key="3">
    <source>
        <dbReference type="ARBA" id="ARBA00023015"/>
    </source>
</evidence>
<dbReference type="PROSITE" id="PS50931">
    <property type="entry name" value="HTH_LYSR"/>
    <property type="match status" value="1"/>
</dbReference>
<dbReference type="PANTHER" id="PTHR30118:SF15">
    <property type="entry name" value="TRANSCRIPTIONAL REGULATORY PROTEIN"/>
    <property type="match status" value="1"/>
</dbReference>
<dbReference type="Gene3D" id="3.40.190.10">
    <property type="entry name" value="Periplasmic binding protein-like II"/>
    <property type="match status" value="2"/>
</dbReference>